<name>A0A6J4U1D4_9BACT</name>
<dbReference type="Gene3D" id="3.60.15.10">
    <property type="entry name" value="Ribonuclease Z/Hydroxyacylglutathione hydrolase-like"/>
    <property type="match status" value="1"/>
</dbReference>
<dbReference type="EMBL" id="CADCVN010001520">
    <property type="protein sequence ID" value="CAA9535711.1"/>
    <property type="molecule type" value="Genomic_DNA"/>
</dbReference>
<dbReference type="Pfam" id="PF12706">
    <property type="entry name" value="Lactamase_B_2"/>
    <property type="match status" value="1"/>
</dbReference>
<dbReference type="InterPro" id="IPR001279">
    <property type="entry name" value="Metallo-B-lactamas"/>
</dbReference>
<feature type="domain" description="Metallo-beta-lactamase" evidence="1">
    <location>
        <begin position="2"/>
        <end position="51"/>
    </location>
</feature>
<reference evidence="2" key="1">
    <citation type="submission" date="2020-02" db="EMBL/GenBank/DDBJ databases">
        <authorList>
            <person name="Meier V. D."/>
        </authorList>
    </citation>
    <scope>NUCLEOTIDE SEQUENCE</scope>
    <source>
        <strain evidence="2">AVDCRST_MAG96</strain>
    </source>
</reference>
<proteinExistence type="predicted"/>
<dbReference type="AlphaFoldDB" id="A0A6J4U1D4"/>
<accession>A0A6J4U1D4</accession>
<dbReference type="InterPro" id="IPR036866">
    <property type="entry name" value="RibonucZ/Hydroxyglut_hydro"/>
</dbReference>
<evidence type="ECO:0000313" key="2">
    <source>
        <dbReference type="EMBL" id="CAA9535711.1"/>
    </source>
</evidence>
<evidence type="ECO:0000259" key="1">
    <source>
        <dbReference type="Pfam" id="PF12706"/>
    </source>
</evidence>
<organism evidence="2">
    <name type="scientific">uncultured Segetibacter sp</name>
    <dbReference type="NCBI Taxonomy" id="481133"/>
    <lineage>
        <taxon>Bacteria</taxon>
        <taxon>Pseudomonadati</taxon>
        <taxon>Bacteroidota</taxon>
        <taxon>Chitinophagia</taxon>
        <taxon>Chitinophagales</taxon>
        <taxon>Chitinophagaceae</taxon>
        <taxon>Segetibacter</taxon>
        <taxon>environmental samples</taxon>
    </lineage>
</organism>
<sequence length="65" mass="7367">MPQIGNLHGPIDLAILENGQYNEAWKAIHFLPRENLQAAIDLKAKRLMPIHSAKFDLALNCEMKN</sequence>
<protein>
    <recommendedName>
        <fullName evidence="1">Metallo-beta-lactamase domain-containing protein</fullName>
    </recommendedName>
</protein>
<gene>
    <name evidence="2" type="ORF">AVDCRST_MAG96-3888</name>
</gene>